<comment type="caution">
    <text evidence="1">The sequence shown here is derived from an EMBL/GenBank/DDBJ whole genome shotgun (WGS) entry which is preliminary data.</text>
</comment>
<organism evidence="1 2">
    <name type="scientific">Lepagella muris</name>
    <dbReference type="NCBI Taxonomy" id="3032870"/>
    <lineage>
        <taxon>Bacteria</taxon>
        <taxon>Pseudomonadati</taxon>
        <taxon>Bacteroidota</taxon>
        <taxon>Bacteroidia</taxon>
        <taxon>Bacteroidales</taxon>
        <taxon>Muribaculaceae</taxon>
        <taxon>Lepagella</taxon>
    </lineage>
</organism>
<evidence type="ECO:0000313" key="1">
    <source>
        <dbReference type="EMBL" id="TGY80552.1"/>
    </source>
</evidence>
<keyword evidence="2" id="KW-1185">Reference proteome</keyword>
<proteinExistence type="predicted"/>
<evidence type="ECO:0000313" key="2">
    <source>
        <dbReference type="Proteomes" id="UP000306319"/>
    </source>
</evidence>
<reference evidence="1" key="1">
    <citation type="submission" date="2019-04" db="EMBL/GenBank/DDBJ databases">
        <title>Microbes associate with the intestines of laboratory mice.</title>
        <authorList>
            <person name="Navarre W."/>
            <person name="Wong E."/>
            <person name="Huang K."/>
            <person name="Tropini C."/>
            <person name="Ng K."/>
            <person name="Yu B."/>
        </authorList>
    </citation>
    <scope>NUCLEOTIDE SEQUENCE</scope>
    <source>
        <strain evidence="1">NM04_E33</strain>
    </source>
</reference>
<dbReference type="EMBL" id="SRYB01000002">
    <property type="protein sequence ID" value="TGY80552.1"/>
    <property type="molecule type" value="Genomic_DNA"/>
</dbReference>
<name>A0AC61RJR3_9BACT</name>
<accession>A0AC61RJR3</accession>
<protein>
    <submittedName>
        <fullName evidence="1">Uncharacterized protein</fullName>
    </submittedName>
</protein>
<gene>
    <name evidence="1" type="ORF">E5331_02185</name>
</gene>
<sequence>MLIIIGYVYYRYRLGKAKSLLDTQEKQRLQLEQENLKRENENLELRSRQVELERHNLQQANEKLELERHNAVLEKQAAQLECERQSLAAENLRLKIVQLENESESLKEVLEKQKDLAKPIEDAIKIRIEMLNGLLASRITDNDSYAEPYGTWKDQIIQDKDEFMNTTRLAFKASHPKFIEYLEQHGLSESEINYVCLYAIGLRGKEVGEYMQLKRHYHISSDVRKKLDIDEHQTNIGIYIRKLMKQL</sequence>
<dbReference type="Proteomes" id="UP000306319">
    <property type="component" value="Unassembled WGS sequence"/>
</dbReference>